<dbReference type="SUPFAM" id="SSF88659">
    <property type="entry name" value="Sigma3 and sigma4 domains of RNA polymerase sigma factors"/>
    <property type="match status" value="1"/>
</dbReference>
<accession>A0A849VAV4</accession>
<dbReference type="GO" id="GO:0006352">
    <property type="term" value="P:DNA-templated transcription initiation"/>
    <property type="evidence" value="ECO:0007669"/>
    <property type="project" value="InterPro"/>
</dbReference>
<dbReference type="InterPro" id="IPR013249">
    <property type="entry name" value="RNA_pol_sigma70_r4_t2"/>
</dbReference>
<sequence>MYLFYFEQMTLTDIGAVLEMAIGMVKSTLHRARATLAQLASEQTES</sequence>
<name>A0A849VAV4_9GAMM</name>
<comment type="caution">
    <text evidence="2">The sequence shown here is derived from an EMBL/GenBank/DDBJ whole genome shotgun (WGS) entry which is preliminary data.</text>
</comment>
<feature type="domain" description="RNA polymerase sigma factor 70 region 4 type 2" evidence="1">
    <location>
        <begin position="2"/>
        <end position="36"/>
    </location>
</feature>
<dbReference type="Pfam" id="PF08281">
    <property type="entry name" value="Sigma70_r4_2"/>
    <property type="match status" value="1"/>
</dbReference>
<dbReference type="GO" id="GO:0016987">
    <property type="term" value="F:sigma factor activity"/>
    <property type="evidence" value="ECO:0007669"/>
    <property type="project" value="InterPro"/>
</dbReference>
<dbReference type="AlphaFoldDB" id="A0A849VAV4"/>
<protein>
    <recommendedName>
        <fullName evidence="1">RNA polymerase sigma factor 70 region 4 type 2 domain-containing protein</fullName>
    </recommendedName>
</protein>
<evidence type="ECO:0000259" key="1">
    <source>
        <dbReference type="Pfam" id="PF08281"/>
    </source>
</evidence>
<dbReference type="EMBL" id="JABBPG010000001">
    <property type="protein sequence ID" value="NOU49114.1"/>
    <property type="molecule type" value="Genomic_DNA"/>
</dbReference>
<dbReference type="InterPro" id="IPR036388">
    <property type="entry name" value="WH-like_DNA-bd_sf"/>
</dbReference>
<dbReference type="Proteomes" id="UP000586305">
    <property type="component" value="Unassembled WGS sequence"/>
</dbReference>
<dbReference type="GO" id="GO:0003677">
    <property type="term" value="F:DNA binding"/>
    <property type="evidence" value="ECO:0007669"/>
    <property type="project" value="InterPro"/>
</dbReference>
<evidence type="ECO:0000313" key="2">
    <source>
        <dbReference type="EMBL" id="NOU49114.1"/>
    </source>
</evidence>
<proteinExistence type="predicted"/>
<reference evidence="2 3" key="1">
    <citation type="submission" date="2020-04" db="EMBL/GenBank/DDBJ databases">
        <title>Pseudoalteromonas caenipelagi sp. nov., isolated from a tidal flat.</title>
        <authorList>
            <person name="Park S."/>
            <person name="Yoon J.-H."/>
        </authorList>
    </citation>
    <scope>NUCLEOTIDE SEQUENCE [LARGE SCALE GENOMIC DNA]</scope>
    <source>
        <strain evidence="2 3">JBTF-M23</strain>
    </source>
</reference>
<evidence type="ECO:0000313" key="3">
    <source>
        <dbReference type="Proteomes" id="UP000586305"/>
    </source>
</evidence>
<organism evidence="2 3">
    <name type="scientific">Pseudoalteromonas caenipelagi</name>
    <dbReference type="NCBI Taxonomy" id="2726988"/>
    <lineage>
        <taxon>Bacteria</taxon>
        <taxon>Pseudomonadati</taxon>
        <taxon>Pseudomonadota</taxon>
        <taxon>Gammaproteobacteria</taxon>
        <taxon>Alteromonadales</taxon>
        <taxon>Pseudoalteromonadaceae</taxon>
        <taxon>Pseudoalteromonas</taxon>
    </lineage>
</organism>
<gene>
    <name evidence="2" type="ORF">HG263_00925</name>
</gene>
<dbReference type="InterPro" id="IPR013324">
    <property type="entry name" value="RNA_pol_sigma_r3/r4-like"/>
</dbReference>
<keyword evidence="3" id="KW-1185">Reference proteome</keyword>
<dbReference type="Gene3D" id="1.10.10.10">
    <property type="entry name" value="Winged helix-like DNA-binding domain superfamily/Winged helix DNA-binding domain"/>
    <property type="match status" value="1"/>
</dbReference>